<protein>
    <recommendedName>
        <fullName evidence="3">YkgJ family cysteine cluster protein</fullName>
    </recommendedName>
</protein>
<reference evidence="1 2" key="1">
    <citation type="submission" date="2017-09" db="EMBL/GenBank/DDBJ databases">
        <title>Depth-based differentiation of microbial function through sediment-hosted aquifers and enrichment of novel symbionts in the deep terrestrial subsurface.</title>
        <authorList>
            <person name="Probst A.J."/>
            <person name="Ladd B."/>
            <person name="Jarett J.K."/>
            <person name="Geller-Mcgrath D.E."/>
            <person name="Sieber C.M."/>
            <person name="Emerson J.B."/>
            <person name="Anantharaman K."/>
            <person name="Thomas B.C."/>
            <person name="Malmstrom R."/>
            <person name="Stieglmeier M."/>
            <person name="Klingl A."/>
            <person name="Woyke T."/>
            <person name="Ryan C.M."/>
            <person name="Banfield J.F."/>
        </authorList>
    </citation>
    <scope>NUCLEOTIDE SEQUENCE [LARGE SCALE GENOMIC DNA]</scope>
    <source>
        <strain evidence="1">CG17_big_fil_post_rev_8_21_14_2_50_48_46</strain>
    </source>
</reference>
<name>A0A2M7G8G8_9BACT</name>
<proteinExistence type="predicted"/>
<evidence type="ECO:0000313" key="1">
    <source>
        <dbReference type="EMBL" id="PIW18403.1"/>
    </source>
</evidence>
<dbReference type="EMBL" id="PFFQ01000012">
    <property type="protein sequence ID" value="PIW18403.1"/>
    <property type="molecule type" value="Genomic_DNA"/>
</dbReference>
<organism evidence="1 2">
    <name type="scientific">bacterium (Candidatus Blackallbacteria) CG17_big_fil_post_rev_8_21_14_2_50_48_46</name>
    <dbReference type="NCBI Taxonomy" id="2014261"/>
    <lineage>
        <taxon>Bacteria</taxon>
        <taxon>Candidatus Blackallbacteria</taxon>
    </lineage>
</organism>
<comment type="caution">
    <text evidence="1">The sequence shown here is derived from an EMBL/GenBank/DDBJ whole genome shotgun (WGS) entry which is preliminary data.</text>
</comment>
<accession>A0A2M7G8G8</accession>
<dbReference type="Proteomes" id="UP000231019">
    <property type="component" value="Unassembled WGS sequence"/>
</dbReference>
<dbReference type="Pfam" id="PF03692">
    <property type="entry name" value="CxxCxxCC"/>
    <property type="match status" value="1"/>
</dbReference>
<dbReference type="InterPro" id="IPR005358">
    <property type="entry name" value="Puta_zinc/iron-chelating_dom"/>
</dbReference>
<gene>
    <name evidence="1" type="ORF">COW36_03690</name>
</gene>
<evidence type="ECO:0008006" key="3">
    <source>
        <dbReference type="Google" id="ProtNLM"/>
    </source>
</evidence>
<dbReference type="AlphaFoldDB" id="A0A2M7G8G8"/>
<sequence length="249" mass="28394">MQKPEELAFENAELQAFYSELSPAQKAWVAEINFLAEELKDNLILEQFLLGVDLLTERLQALIPQIGCAQGCSRCCESFALPEVTSVEWELVQAALAELPETQKKRIETALESISPQLFDSAGWPRHPRQAYAAFKCPLLLDGKCAIYAWRPFACRAQGYFFSHRLPGERPLPQAMQALLMRKKPLPLSCHEEQKRIQTALMDPHQSLFYAFFPLADRLMQILDQIDGEPSKRKLLVTHLLQELKQNQA</sequence>
<evidence type="ECO:0000313" key="2">
    <source>
        <dbReference type="Proteomes" id="UP000231019"/>
    </source>
</evidence>